<comment type="caution">
    <text evidence="1">The sequence shown here is derived from an EMBL/GenBank/DDBJ whole genome shotgun (WGS) entry which is preliminary data.</text>
</comment>
<name>A0A8E0NDW0_9CAUL</name>
<evidence type="ECO:0000313" key="2">
    <source>
        <dbReference type="Proteomes" id="UP000016569"/>
    </source>
</evidence>
<reference evidence="2" key="1">
    <citation type="journal article" date="2013" name="Genome Announc.">
        <title>Draft Genome Sequence of the Dimorphic Prosthecate Bacterium Brevundimonas abyssalis TAR-001T.</title>
        <authorList>
            <person name="Tsubouchi T."/>
            <person name="Nishi S."/>
            <person name="Usui K."/>
            <person name="Shimane Y."/>
            <person name="Takaki Y."/>
            <person name="Maruyama T."/>
            <person name="Hatada Y."/>
        </authorList>
    </citation>
    <scope>NUCLEOTIDE SEQUENCE [LARGE SCALE GENOMIC DNA]</scope>
    <source>
        <strain evidence="2">TAR-001</strain>
    </source>
</reference>
<evidence type="ECO:0000313" key="1">
    <source>
        <dbReference type="EMBL" id="GAD60603.1"/>
    </source>
</evidence>
<dbReference type="Proteomes" id="UP000016569">
    <property type="component" value="Unassembled WGS sequence"/>
</dbReference>
<organism evidence="1 2">
    <name type="scientific">Brevundimonas abyssalis TAR-001</name>
    <dbReference type="NCBI Taxonomy" id="1391729"/>
    <lineage>
        <taxon>Bacteria</taxon>
        <taxon>Pseudomonadati</taxon>
        <taxon>Pseudomonadota</taxon>
        <taxon>Alphaproteobacteria</taxon>
        <taxon>Caulobacterales</taxon>
        <taxon>Caulobacteraceae</taxon>
        <taxon>Brevundimonas</taxon>
    </lineage>
</organism>
<sequence length="39" mass="4372">MCPPRTLTVRRQIGEKRPPCEGRLCLIVIADLARGAKPR</sequence>
<keyword evidence="2" id="KW-1185">Reference proteome</keyword>
<proteinExistence type="predicted"/>
<dbReference type="EMBL" id="BATC01000092">
    <property type="protein sequence ID" value="GAD60603.1"/>
    <property type="molecule type" value="Genomic_DNA"/>
</dbReference>
<protein>
    <submittedName>
        <fullName evidence="1">Uncharacterized protein</fullName>
    </submittedName>
</protein>
<gene>
    <name evidence="1" type="ORF">MBEBAB_2853</name>
</gene>
<accession>A0A8E0NDW0</accession>
<dbReference type="AlphaFoldDB" id="A0A8E0NDW0"/>